<dbReference type="SUPFAM" id="SSF53756">
    <property type="entry name" value="UDP-Glycosyltransferase/glycogen phosphorylase"/>
    <property type="match status" value="1"/>
</dbReference>
<evidence type="ECO:0000259" key="2">
    <source>
        <dbReference type="Pfam" id="PF06722"/>
    </source>
</evidence>
<accession>A0A2W5SVA9</accession>
<dbReference type="InterPro" id="IPR050426">
    <property type="entry name" value="Glycosyltransferase_28"/>
</dbReference>
<evidence type="ECO:0000313" key="4">
    <source>
        <dbReference type="Proteomes" id="UP000249432"/>
    </source>
</evidence>
<dbReference type="InterPro" id="IPR004276">
    <property type="entry name" value="GlycoTrans_28_N"/>
</dbReference>
<dbReference type="InterPro" id="IPR010610">
    <property type="entry name" value="EryCIII-like_C"/>
</dbReference>
<protein>
    <submittedName>
        <fullName evidence="3">Uncharacterized protein</fullName>
    </submittedName>
</protein>
<dbReference type="EMBL" id="QFRA01000001">
    <property type="protein sequence ID" value="PZR06860.1"/>
    <property type="molecule type" value="Genomic_DNA"/>
</dbReference>
<dbReference type="RefSeq" id="WP_303733923.1">
    <property type="nucleotide sequence ID" value="NZ_CAKZHK010000006.1"/>
</dbReference>
<dbReference type="GO" id="GO:0005975">
    <property type="term" value="P:carbohydrate metabolic process"/>
    <property type="evidence" value="ECO:0007669"/>
    <property type="project" value="InterPro"/>
</dbReference>
<dbReference type="GO" id="GO:0016758">
    <property type="term" value="F:hexosyltransferase activity"/>
    <property type="evidence" value="ECO:0007669"/>
    <property type="project" value="InterPro"/>
</dbReference>
<dbReference type="CDD" id="cd03784">
    <property type="entry name" value="GT1_Gtf-like"/>
    <property type="match status" value="1"/>
</dbReference>
<dbReference type="InterPro" id="IPR002213">
    <property type="entry name" value="UDP_glucos_trans"/>
</dbReference>
<dbReference type="GO" id="GO:0008194">
    <property type="term" value="F:UDP-glycosyltransferase activity"/>
    <property type="evidence" value="ECO:0007669"/>
    <property type="project" value="InterPro"/>
</dbReference>
<dbReference type="PANTHER" id="PTHR48050">
    <property type="entry name" value="STEROL 3-BETA-GLUCOSYLTRANSFERASE"/>
    <property type="match status" value="1"/>
</dbReference>
<dbReference type="Pfam" id="PF03033">
    <property type="entry name" value="Glyco_transf_28"/>
    <property type="match status" value="1"/>
</dbReference>
<sequence>MSSNPSQRSTHQNILFVLSGSRGDIQPAISLGLELQDCGHTVTFLCTPSLTTFARTAGIQSVFPAGINIGEMTDRARSTLASKNPVAIARLAAQFLKHSIDDLHQDLINYYFSDNSAQGSSDTDHPVLTQSTLLIVNPMCQRQGTSLAEKWNIPLVVLRYAPISHNSYSGWPHKLTRNAPKWIKKNSWHIQEWFDFLLYGHWENTFRRHLGLTSRFHPFTHYLRDHSVPQLQLCDPKVVPDIAAEWAGTNKIFVGYLDLPASARRRLDEPDTLPADLDHWISNGSAPLFVSFGSMPVSTPARLVDTIVSAARKRNLRVLFSGFDGVENVTNDNPRATSSVGNQSHDETNDVYFTGAVNQTAVLPRCCAAVHHGGAGTTAASLRSGNPTMIYAFGFEQPFWASCIESLGVGVGSSLSHLTAEHFEDDLDRALSSPVREAAHAFAAEMTSPDQALSTAIRLIEEQAH</sequence>
<reference evidence="3 4" key="1">
    <citation type="submission" date="2017-08" db="EMBL/GenBank/DDBJ databases">
        <title>Infants hospitalized years apart are colonized by the same room-sourced microbial strains.</title>
        <authorList>
            <person name="Brooks B."/>
            <person name="Olm M.R."/>
            <person name="Firek B.A."/>
            <person name="Baker R."/>
            <person name="Thomas B.C."/>
            <person name="Morowitz M.J."/>
            <person name="Banfield J.F."/>
        </authorList>
    </citation>
    <scope>NUCLEOTIDE SEQUENCE [LARGE SCALE GENOMIC DNA]</scope>
    <source>
        <strain evidence="3">S2_003_000_R1_3</strain>
    </source>
</reference>
<evidence type="ECO:0000313" key="3">
    <source>
        <dbReference type="EMBL" id="PZR06860.1"/>
    </source>
</evidence>
<feature type="domain" description="Glycosyltransferase family 28 N-terminal" evidence="1">
    <location>
        <begin position="14"/>
        <end position="91"/>
    </location>
</feature>
<dbReference type="Pfam" id="PF06722">
    <property type="entry name" value="EryCIII-like_C"/>
    <property type="match status" value="1"/>
</dbReference>
<name>A0A2W5SVA9_9CORY</name>
<organism evidence="3 4">
    <name type="scientific">Corynebacterium kroppenstedtii</name>
    <dbReference type="NCBI Taxonomy" id="161879"/>
    <lineage>
        <taxon>Bacteria</taxon>
        <taxon>Bacillati</taxon>
        <taxon>Actinomycetota</taxon>
        <taxon>Actinomycetes</taxon>
        <taxon>Mycobacteriales</taxon>
        <taxon>Corynebacteriaceae</taxon>
        <taxon>Corynebacterium</taxon>
    </lineage>
</organism>
<feature type="domain" description="Erythromycin biosynthesis protein CIII-like C-terminal" evidence="2">
    <location>
        <begin position="354"/>
        <end position="449"/>
    </location>
</feature>
<evidence type="ECO:0000259" key="1">
    <source>
        <dbReference type="Pfam" id="PF03033"/>
    </source>
</evidence>
<proteinExistence type="predicted"/>
<dbReference type="AlphaFoldDB" id="A0A2W5SVA9"/>
<comment type="caution">
    <text evidence="3">The sequence shown here is derived from an EMBL/GenBank/DDBJ whole genome shotgun (WGS) entry which is preliminary data.</text>
</comment>
<dbReference type="Gene3D" id="3.40.50.2000">
    <property type="entry name" value="Glycogen Phosphorylase B"/>
    <property type="match status" value="2"/>
</dbReference>
<dbReference type="GO" id="GO:0033072">
    <property type="term" value="P:vancomycin biosynthetic process"/>
    <property type="evidence" value="ECO:0007669"/>
    <property type="project" value="UniProtKB-ARBA"/>
</dbReference>
<dbReference type="Proteomes" id="UP000249432">
    <property type="component" value="Unassembled WGS sequence"/>
</dbReference>
<dbReference type="PANTHER" id="PTHR48050:SF13">
    <property type="entry name" value="STEROL 3-BETA-GLUCOSYLTRANSFERASE UGT80A2"/>
    <property type="match status" value="1"/>
</dbReference>
<gene>
    <name evidence="3" type="ORF">DI525_00900</name>
</gene>
<dbReference type="FunFam" id="3.40.50.2000:FF:000009">
    <property type="entry name" value="Sterol 3-beta-glucosyltransferase UGT80A2"/>
    <property type="match status" value="1"/>
</dbReference>